<keyword evidence="18" id="KW-1185">Reference proteome</keyword>
<dbReference type="InterPro" id="IPR001128">
    <property type="entry name" value="Cyt_P450"/>
</dbReference>
<dbReference type="Proteomes" id="UP000719412">
    <property type="component" value="Unassembled WGS sequence"/>
</dbReference>
<dbReference type="Pfam" id="PF00307">
    <property type="entry name" value="CH"/>
    <property type="match status" value="2"/>
</dbReference>
<evidence type="ECO:0000256" key="3">
    <source>
        <dbReference type="ARBA" id="ARBA00004406"/>
    </source>
</evidence>
<keyword evidence="13" id="KW-0472">Membrane</keyword>
<evidence type="ECO:0000313" key="17">
    <source>
        <dbReference type="EMBL" id="KAH0811242.1"/>
    </source>
</evidence>
<dbReference type="PANTHER" id="PTHR24292:SF45">
    <property type="entry name" value="CYTOCHROME P450 6G1-RELATED"/>
    <property type="match status" value="1"/>
</dbReference>
<keyword evidence="11 15" id="KW-0408">Iron</keyword>
<dbReference type="InterPro" id="IPR036872">
    <property type="entry name" value="CH_dom_sf"/>
</dbReference>
<evidence type="ECO:0000256" key="10">
    <source>
        <dbReference type="ARBA" id="ARBA00023002"/>
    </source>
</evidence>
<comment type="caution">
    <text evidence="17">The sequence shown here is derived from an EMBL/GenBank/DDBJ whole genome shotgun (WGS) entry which is preliminary data.</text>
</comment>
<dbReference type="SUPFAM" id="SSF48264">
    <property type="entry name" value="Cytochrome P450"/>
    <property type="match status" value="1"/>
</dbReference>
<sequence length="735" mass="84971">MNPIGNCVKFLSLEAMETENLKLYSFILSTSPFLLVFADPCEILRFPRVTESKVAIHERYFLKKKPPGFPLPNPRSHTERIFLKEKALGIFFSDLYNKTMKPFIGFFILDKPCLLLRDPQLIKKVLISDFQHFYDRNILNNKRDDPISTHMLFLLKNPEWKDIRGKITPVFSSSKIKIMSRLIEDVGQEMVDYLEKTAMIDSTVDMKDVSLRFTVDVISTAVFGVNAYSFQNANSKFNEIAQKLFNWDDTLTAFRIRCYFLTPMIAKLFRMKFINPHCASFLKKSFLEIMDSRIASKVSRNDLIDILLQLKSNDKQFMDGDKLVAQAVMFFAAGFETSSSTMAFALHELAQHPDIQNKLRHEIDLISGKHDGINYDSLKEMEYLDIKTVTDYNIPGTDVVIEKDTPVFIPILALHNDPRYFANPEVFDPERFSKTNVNNIEHFVYMPFGEGPRNCIVDLMGFEPRAHTSVQYRTKITETNHVQKYEQGRIHFLQEERLHIQKKTFTKWMNTFLQKVGMEVDDLFVDLADGKKLLKFLEIISGEKLAKPNNGKFRVHKIENVNKSFAFLHTKVRLESIGAEDIVDGNSRLILGLIWTILLRFHFQDIETYVDEENENSEKKFAKDALLLWVQRETHGYPGVEIRDFSSSWRTGLGFNALIHAHCPDLFDYQPLLNNKNIDNLNHAFDIANNELGIPRLLDAEDIDNSRPDEKSIMVYVASYYTKMKKNQVLASGGS</sequence>
<dbReference type="PROSITE" id="PS00019">
    <property type="entry name" value="ACTININ_1"/>
    <property type="match status" value="1"/>
</dbReference>
<feature type="binding site" description="axial binding residue" evidence="15">
    <location>
        <position position="455"/>
    </location>
    <ligand>
        <name>heme</name>
        <dbReference type="ChEBI" id="CHEBI:30413"/>
    </ligand>
    <ligandPart>
        <name>Fe</name>
        <dbReference type="ChEBI" id="CHEBI:18248"/>
    </ligandPart>
</feature>
<dbReference type="Pfam" id="PF00067">
    <property type="entry name" value="p450"/>
    <property type="match status" value="2"/>
</dbReference>
<organism evidence="17 18">
    <name type="scientific">Tenebrio molitor</name>
    <name type="common">Yellow mealworm beetle</name>
    <dbReference type="NCBI Taxonomy" id="7067"/>
    <lineage>
        <taxon>Eukaryota</taxon>
        <taxon>Metazoa</taxon>
        <taxon>Ecdysozoa</taxon>
        <taxon>Arthropoda</taxon>
        <taxon>Hexapoda</taxon>
        <taxon>Insecta</taxon>
        <taxon>Pterygota</taxon>
        <taxon>Neoptera</taxon>
        <taxon>Endopterygota</taxon>
        <taxon>Coleoptera</taxon>
        <taxon>Polyphaga</taxon>
        <taxon>Cucujiformia</taxon>
        <taxon>Tenebrionidae</taxon>
        <taxon>Tenebrio</taxon>
    </lineage>
</organism>
<comment type="similarity">
    <text evidence="4">Belongs to the cytochrome P450 family.</text>
</comment>
<evidence type="ECO:0000256" key="5">
    <source>
        <dbReference type="ARBA" id="ARBA00022617"/>
    </source>
</evidence>
<evidence type="ECO:0000259" key="16">
    <source>
        <dbReference type="PROSITE" id="PS50021"/>
    </source>
</evidence>
<dbReference type="InterPro" id="IPR036396">
    <property type="entry name" value="Cyt_P450_sf"/>
</dbReference>
<dbReference type="InterPro" id="IPR050476">
    <property type="entry name" value="Insect_CytP450_Detox"/>
</dbReference>
<evidence type="ECO:0000256" key="7">
    <source>
        <dbReference type="ARBA" id="ARBA00022737"/>
    </source>
</evidence>
<feature type="domain" description="Calponin-homology (CH)" evidence="16">
    <location>
        <begin position="499"/>
        <end position="602"/>
    </location>
</feature>
<keyword evidence="12" id="KW-0503">Monooxygenase</keyword>
<dbReference type="GO" id="GO:0003779">
    <property type="term" value="F:actin binding"/>
    <property type="evidence" value="ECO:0007669"/>
    <property type="project" value="UniProtKB-KW"/>
</dbReference>
<evidence type="ECO:0000256" key="1">
    <source>
        <dbReference type="ARBA" id="ARBA00001971"/>
    </source>
</evidence>
<gene>
    <name evidence="17" type="ORF">GEV33_011548</name>
</gene>
<keyword evidence="9" id="KW-0492">Microsome</keyword>
<dbReference type="EMBL" id="JABDTM020026944">
    <property type="protein sequence ID" value="KAH0811242.1"/>
    <property type="molecule type" value="Genomic_DNA"/>
</dbReference>
<dbReference type="GO" id="GO:0016705">
    <property type="term" value="F:oxidoreductase activity, acting on paired donors, with incorporation or reduction of molecular oxygen"/>
    <property type="evidence" value="ECO:0007669"/>
    <property type="project" value="InterPro"/>
</dbReference>
<name>A0A8J6HBA3_TENMO</name>
<dbReference type="AlphaFoldDB" id="A0A8J6HBA3"/>
<reference evidence="17" key="1">
    <citation type="journal article" date="2020" name="J Insects Food Feed">
        <title>The yellow mealworm (Tenebrio molitor) genome: a resource for the emerging insects as food and feed industry.</title>
        <authorList>
            <person name="Eriksson T."/>
            <person name="Andere A."/>
            <person name="Kelstrup H."/>
            <person name="Emery V."/>
            <person name="Picard C."/>
        </authorList>
    </citation>
    <scope>NUCLEOTIDE SEQUENCE</scope>
    <source>
        <strain evidence="17">Stoneville</strain>
        <tissue evidence="17">Whole head</tissue>
    </source>
</reference>
<dbReference type="PROSITE" id="PS50021">
    <property type="entry name" value="CH"/>
    <property type="match status" value="2"/>
</dbReference>
<dbReference type="Gene3D" id="1.10.418.10">
    <property type="entry name" value="Calponin-like domain"/>
    <property type="match status" value="2"/>
</dbReference>
<dbReference type="GO" id="GO:0004497">
    <property type="term" value="F:monooxygenase activity"/>
    <property type="evidence" value="ECO:0007669"/>
    <property type="project" value="UniProtKB-KW"/>
</dbReference>
<evidence type="ECO:0000256" key="8">
    <source>
        <dbReference type="ARBA" id="ARBA00022824"/>
    </source>
</evidence>
<dbReference type="FunFam" id="1.10.630.10:FF:000182">
    <property type="entry name" value="Cytochrome P450 3A4"/>
    <property type="match status" value="1"/>
</dbReference>
<dbReference type="InterPro" id="IPR001715">
    <property type="entry name" value="CH_dom"/>
</dbReference>
<dbReference type="FunFam" id="1.10.418.10:FF:000043">
    <property type="entry name" value="Spectrin beta chain, non-erythrocytic"/>
    <property type="match status" value="1"/>
</dbReference>
<dbReference type="SMART" id="SM00033">
    <property type="entry name" value="CH"/>
    <property type="match status" value="2"/>
</dbReference>
<evidence type="ECO:0000313" key="18">
    <source>
        <dbReference type="Proteomes" id="UP000719412"/>
    </source>
</evidence>
<dbReference type="Gene3D" id="1.10.630.10">
    <property type="entry name" value="Cytochrome P450"/>
    <property type="match status" value="1"/>
</dbReference>
<evidence type="ECO:0000256" key="12">
    <source>
        <dbReference type="ARBA" id="ARBA00023033"/>
    </source>
</evidence>
<dbReference type="CDD" id="cd11056">
    <property type="entry name" value="CYP6-like"/>
    <property type="match status" value="1"/>
</dbReference>
<keyword evidence="5 15" id="KW-0349">Heme</keyword>
<evidence type="ECO:0000256" key="11">
    <source>
        <dbReference type="ARBA" id="ARBA00023004"/>
    </source>
</evidence>
<dbReference type="PANTHER" id="PTHR24292">
    <property type="entry name" value="CYTOCHROME P450"/>
    <property type="match status" value="1"/>
</dbReference>
<dbReference type="PRINTS" id="PR00463">
    <property type="entry name" value="EP450I"/>
</dbReference>
<reference evidence="17" key="2">
    <citation type="submission" date="2021-08" db="EMBL/GenBank/DDBJ databases">
        <authorList>
            <person name="Eriksson T."/>
        </authorList>
    </citation>
    <scope>NUCLEOTIDE SEQUENCE</scope>
    <source>
        <strain evidence="17">Stoneville</strain>
        <tissue evidence="17">Whole head</tissue>
    </source>
</reference>
<evidence type="ECO:0000256" key="4">
    <source>
        <dbReference type="ARBA" id="ARBA00010617"/>
    </source>
</evidence>
<comment type="subcellular location">
    <subcellularLocation>
        <location evidence="3">Endoplasmic reticulum membrane</location>
        <topology evidence="3">Peripheral membrane protein</topology>
    </subcellularLocation>
    <subcellularLocation>
        <location evidence="2">Microsome membrane</location>
        <topology evidence="2">Peripheral membrane protein</topology>
    </subcellularLocation>
</comment>
<dbReference type="CDD" id="cd21193">
    <property type="entry name" value="CH_beta_spectrin_rpt1"/>
    <property type="match status" value="1"/>
</dbReference>
<evidence type="ECO:0000256" key="13">
    <source>
        <dbReference type="ARBA" id="ARBA00023136"/>
    </source>
</evidence>
<evidence type="ECO:0000256" key="2">
    <source>
        <dbReference type="ARBA" id="ARBA00004174"/>
    </source>
</evidence>
<evidence type="ECO:0000256" key="9">
    <source>
        <dbReference type="ARBA" id="ARBA00022848"/>
    </source>
</evidence>
<dbReference type="GO" id="GO:0005506">
    <property type="term" value="F:iron ion binding"/>
    <property type="evidence" value="ECO:0007669"/>
    <property type="project" value="InterPro"/>
</dbReference>
<proteinExistence type="inferred from homology"/>
<keyword evidence="7" id="KW-0677">Repeat</keyword>
<keyword evidence="14" id="KW-0009">Actin-binding</keyword>
<dbReference type="PROSITE" id="PS00020">
    <property type="entry name" value="ACTININ_2"/>
    <property type="match status" value="1"/>
</dbReference>
<keyword evidence="6 15" id="KW-0479">Metal-binding</keyword>
<dbReference type="SUPFAM" id="SSF47576">
    <property type="entry name" value="Calponin-homology domain, CH-domain"/>
    <property type="match status" value="1"/>
</dbReference>
<dbReference type="GO" id="GO:0005789">
    <property type="term" value="C:endoplasmic reticulum membrane"/>
    <property type="evidence" value="ECO:0007669"/>
    <property type="project" value="UniProtKB-SubCell"/>
</dbReference>
<dbReference type="PRINTS" id="PR00385">
    <property type="entry name" value="P450"/>
</dbReference>
<dbReference type="InterPro" id="IPR002401">
    <property type="entry name" value="Cyt_P450_E_grp-I"/>
</dbReference>
<keyword evidence="8" id="KW-0256">Endoplasmic reticulum</keyword>
<evidence type="ECO:0000256" key="6">
    <source>
        <dbReference type="ARBA" id="ARBA00022723"/>
    </source>
</evidence>
<dbReference type="GO" id="GO:0020037">
    <property type="term" value="F:heme binding"/>
    <property type="evidence" value="ECO:0007669"/>
    <property type="project" value="InterPro"/>
</dbReference>
<accession>A0A8J6HBA3</accession>
<protein>
    <recommendedName>
        <fullName evidence="16">Calponin-homology (CH) domain-containing protein</fullName>
    </recommendedName>
</protein>
<comment type="cofactor">
    <cofactor evidence="1 15">
        <name>heme</name>
        <dbReference type="ChEBI" id="CHEBI:30413"/>
    </cofactor>
</comment>
<dbReference type="FunFam" id="1.10.418.10:FF:000001">
    <property type="entry name" value="Actinin alpha 1"/>
    <property type="match status" value="1"/>
</dbReference>
<keyword evidence="10" id="KW-0560">Oxidoreductase</keyword>
<feature type="domain" description="Calponin-homology (CH)" evidence="16">
    <location>
        <begin position="620"/>
        <end position="725"/>
    </location>
</feature>
<evidence type="ECO:0000256" key="15">
    <source>
        <dbReference type="PIRSR" id="PIRSR602401-1"/>
    </source>
</evidence>
<dbReference type="InterPro" id="IPR001589">
    <property type="entry name" value="Actinin_actin-bd_CS"/>
</dbReference>
<evidence type="ECO:0000256" key="14">
    <source>
        <dbReference type="ARBA" id="ARBA00023203"/>
    </source>
</evidence>